<dbReference type="PANTHER" id="PTHR30514">
    <property type="entry name" value="GLUCOKINASE"/>
    <property type="match status" value="1"/>
</dbReference>
<dbReference type="InterPro" id="IPR047640">
    <property type="entry name" value="RpiR-like"/>
</dbReference>
<keyword evidence="2" id="KW-0238">DNA-binding</keyword>
<dbReference type="Pfam" id="PF01380">
    <property type="entry name" value="SIS"/>
    <property type="match status" value="1"/>
</dbReference>
<dbReference type="KEGG" id="brz:CFK38_11625"/>
<evidence type="ECO:0000256" key="1">
    <source>
        <dbReference type="ARBA" id="ARBA00023015"/>
    </source>
</evidence>
<evidence type="ECO:0000259" key="4">
    <source>
        <dbReference type="PROSITE" id="PS51071"/>
    </source>
</evidence>
<dbReference type="GO" id="GO:0003700">
    <property type="term" value="F:DNA-binding transcription factor activity"/>
    <property type="evidence" value="ECO:0007669"/>
    <property type="project" value="InterPro"/>
</dbReference>
<dbReference type="Gene3D" id="3.40.50.10490">
    <property type="entry name" value="Glucose-6-phosphate isomerase like protein, domain 1"/>
    <property type="match status" value="1"/>
</dbReference>
<evidence type="ECO:0000313" key="6">
    <source>
        <dbReference type="EMBL" id="ATG52099.1"/>
    </source>
</evidence>
<dbReference type="InterPro" id="IPR046348">
    <property type="entry name" value="SIS_dom_sf"/>
</dbReference>
<dbReference type="InterPro" id="IPR000281">
    <property type="entry name" value="HTH_RpiR"/>
</dbReference>
<dbReference type="Pfam" id="PF01418">
    <property type="entry name" value="HTH_6"/>
    <property type="match status" value="1"/>
</dbReference>
<evidence type="ECO:0000256" key="2">
    <source>
        <dbReference type="ARBA" id="ARBA00023125"/>
    </source>
</evidence>
<dbReference type="InterPro" id="IPR009057">
    <property type="entry name" value="Homeodomain-like_sf"/>
</dbReference>
<proteinExistence type="predicted"/>
<evidence type="ECO:0000256" key="3">
    <source>
        <dbReference type="ARBA" id="ARBA00023163"/>
    </source>
</evidence>
<gene>
    <name evidence="6" type="ORF">CFK38_11625</name>
</gene>
<dbReference type="Proteomes" id="UP000218165">
    <property type="component" value="Chromosome"/>
</dbReference>
<dbReference type="CDD" id="cd05013">
    <property type="entry name" value="SIS_RpiR"/>
    <property type="match status" value="1"/>
</dbReference>
<reference evidence="7" key="1">
    <citation type="submission" date="2017-09" db="EMBL/GenBank/DDBJ databases">
        <title>Brachybacterium sp. VM2412.</title>
        <authorList>
            <person name="Tak E.J."/>
            <person name="Bae J.-W."/>
        </authorList>
    </citation>
    <scope>NUCLEOTIDE SEQUENCE [LARGE SCALE GENOMIC DNA]</scope>
    <source>
        <strain evidence="7">VM2412</strain>
    </source>
</reference>
<dbReference type="SUPFAM" id="SSF53697">
    <property type="entry name" value="SIS domain"/>
    <property type="match status" value="1"/>
</dbReference>
<dbReference type="GO" id="GO:0003677">
    <property type="term" value="F:DNA binding"/>
    <property type="evidence" value="ECO:0007669"/>
    <property type="project" value="UniProtKB-KW"/>
</dbReference>
<evidence type="ECO:0000259" key="5">
    <source>
        <dbReference type="PROSITE" id="PS51464"/>
    </source>
</evidence>
<keyword evidence="7" id="KW-1185">Reference proteome</keyword>
<feature type="domain" description="HTH rpiR-type" evidence="4">
    <location>
        <begin position="15"/>
        <end position="91"/>
    </location>
</feature>
<keyword evidence="3" id="KW-0804">Transcription</keyword>
<dbReference type="InterPro" id="IPR001347">
    <property type="entry name" value="SIS_dom"/>
</dbReference>
<dbReference type="OrthoDB" id="3770404at2"/>
<dbReference type="InterPro" id="IPR036388">
    <property type="entry name" value="WH-like_DNA-bd_sf"/>
</dbReference>
<dbReference type="PROSITE" id="PS51464">
    <property type="entry name" value="SIS"/>
    <property type="match status" value="1"/>
</dbReference>
<name>A0A291GP14_9MICO</name>
<dbReference type="RefSeq" id="WP_096803216.1">
    <property type="nucleotide sequence ID" value="NZ_CP023563.1"/>
</dbReference>
<dbReference type="EMBL" id="CP023563">
    <property type="protein sequence ID" value="ATG52099.1"/>
    <property type="molecule type" value="Genomic_DNA"/>
</dbReference>
<sequence>MTTHDSTTTRYVEGFSVFERLRQEMSTMRKSEQKVAKLVLESPADILGSTMVAVAEAAGVSEPTVMRFALRLGYDGFQAFKLDLAKVLALGVPVTYSGIEAGDSVEIMAQKVFDHTISSLDRARKTYDAAALALAVDHLVAATSVTFIGFGASSIIAQDAEQKSGLFGVPCSAPTDAHQQFMAASMCEPGSVFFIISNTGNTEIVLEVAELARRYGATVIGLTGGQTPLVPYCDVALIAKTYEDTEVFTPTVSRLAGLVVIDILATAVAAKLGTHHLDRVRTMKRELGRFRAGKTVT</sequence>
<dbReference type="GO" id="GO:0097367">
    <property type="term" value="F:carbohydrate derivative binding"/>
    <property type="evidence" value="ECO:0007669"/>
    <property type="project" value="InterPro"/>
</dbReference>
<dbReference type="PROSITE" id="PS51071">
    <property type="entry name" value="HTH_RPIR"/>
    <property type="match status" value="1"/>
</dbReference>
<dbReference type="InterPro" id="IPR035472">
    <property type="entry name" value="RpiR-like_SIS"/>
</dbReference>
<feature type="domain" description="SIS" evidence="5">
    <location>
        <begin position="135"/>
        <end position="274"/>
    </location>
</feature>
<accession>A0A291GP14</accession>
<dbReference type="Gene3D" id="1.10.10.10">
    <property type="entry name" value="Winged helix-like DNA-binding domain superfamily/Winged helix DNA-binding domain"/>
    <property type="match status" value="1"/>
</dbReference>
<dbReference type="GO" id="GO:1901135">
    <property type="term" value="P:carbohydrate derivative metabolic process"/>
    <property type="evidence" value="ECO:0007669"/>
    <property type="project" value="InterPro"/>
</dbReference>
<protein>
    <submittedName>
        <fullName evidence="6">RpiR family transcriptional regulator</fullName>
    </submittedName>
</protein>
<dbReference type="SUPFAM" id="SSF46689">
    <property type="entry name" value="Homeodomain-like"/>
    <property type="match status" value="1"/>
</dbReference>
<keyword evidence="1" id="KW-0805">Transcription regulation</keyword>
<dbReference type="PANTHER" id="PTHR30514:SF1">
    <property type="entry name" value="HTH-TYPE TRANSCRIPTIONAL REGULATOR HEXR-RELATED"/>
    <property type="match status" value="1"/>
</dbReference>
<organism evidence="6 7">
    <name type="scientific">Brachybacterium vulturis</name>
    <dbReference type="NCBI Taxonomy" id="2017484"/>
    <lineage>
        <taxon>Bacteria</taxon>
        <taxon>Bacillati</taxon>
        <taxon>Actinomycetota</taxon>
        <taxon>Actinomycetes</taxon>
        <taxon>Micrococcales</taxon>
        <taxon>Dermabacteraceae</taxon>
        <taxon>Brachybacterium</taxon>
    </lineage>
</organism>
<evidence type="ECO:0000313" key="7">
    <source>
        <dbReference type="Proteomes" id="UP000218165"/>
    </source>
</evidence>
<dbReference type="AlphaFoldDB" id="A0A291GP14"/>